<proteinExistence type="predicted"/>
<keyword evidence="4" id="KW-1185">Reference proteome</keyword>
<evidence type="ECO:0000313" key="3">
    <source>
        <dbReference type="EMBL" id="KAF3544968.1"/>
    </source>
</evidence>
<feature type="region of interest" description="Disordered" evidence="1">
    <location>
        <begin position="76"/>
        <end position="95"/>
    </location>
</feature>
<feature type="transmembrane region" description="Helical" evidence="2">
    <location>
        <begin position="6"/>
        <end position="24"/>
    </location>
</feature>
<evidence type="ECO:0000256" key="1">
    <source>
        <dbReference type="SAM" id="MobiDB-lite"/>
    </source>
</evidence>
<feature type="transmembrane region" description="Helical" evidence="2">
    <location>
        <begin position="36"/>
        <end position="59"/>
    </location>
</feature>
<feature type="compositionally biased region" description="Polar residues" evidence="1">
    <location>
        <begin position="78"/>
        <end position="95"/>
    </location>
</feature>
<evidence type="ECO:0000313" key="4">
    <source>
        <dbReference type="Proteomes" id="UP000266723"/>
    </source>
</evidence>
<organism evidence="3 4">
    <name type="scientific">Brassica cretica</name>
    <name type="common">Mustard</name>
    <dbReference type="NCBI Taxonomy" id="69181"/>
    <lineage>
        <taxon>Eukaryota</taxon>
        <taxon>Viridiplantae</taxon>
        <taxon>Streptophyta</taxon>
        <taxon>Embryophyta</taxon>
        <taxon>Tracheophyta</taxon>
        <taxon>Spermatophyta</taxon>
        <taxon>Magnoliopsida</taxon>
        <taxon>eudicotyledons</taxon>
        <taxon>Gunneridae</taxon>
        <taxon>Pentapetalae</taxon>
        <taxon>rosids</taxon>
        <taxon>malvids</taxon>
        <taxon>Brassicales</taxon>
        <taxon>Brassicaceae</taxon>
        <taxon>Brassiceae</taxon>
        <taxon>Brassica</taxon>
    </lineage>
</organism>
<evidence type="ECO:0000256" key="2">
    <source>
        <dbReference type="SAM" id="Phobius"/>
    </source>
</evidence>
<dbReference type="Proteomes" id="UP000266723">
    <property type="component" value="Unassembled WGS sequence"/>
</dbReference>
<sequence>MEKHSVLRTLVMVAAVVYWFNSSTSDLQSLIKLTRLKASLLICCNATVSASLGVFVGLIEEDPCRCRVPSLMYKEQPTPATSLSSFQEASTWQKH</sequence>
<reference evidence="3 4" key="1">
    <citation type="journal article" date="2020" name="BMC Genomics">
        <title>Intraspecific diversification of the crop wild relative Brassica cretica Lam. using demographic model selection.</title>
        <authorList>
            <person name="Kioukis A."/>
            <person name="Michalopoulou V.A."/>
            <person name="Briers L."/>
            <person name="Pirintsos S."/>
            <person name="Studholme D.J."/>
            <person name="Pavlidis P."/>
            <person name="Sarris P.F."/>
        </authorList>
    </citation>
    <scope>NUCLEOTIDE SEQUENCE [LARGE SCALE GENOMIC DNA]</scope>
    <source>
        <strain evidence="4">cv. PFS-1207/04</strain>
    </source>
</reference>
<keyword evidence="2" id="KW-1133">Transmembrane helix</keyword>
<comment type="caution">
    <text evidence="3">The sequence shown here is derived from an EMBL/GenBank/DDBJ whole genome shotgun (WGS) entry which is preliminary data.</text>
</comment>
<gene>
    <name evidence="3" type="ORF">DY000_02002242</name>
</gene>
<dbReference type="EMBL" id="QGKV02000832">
    <property type="protein sequence ID" value="KAF3544968.1"/>
    <property type="molecule type" value="Genomic_DNA"/>
</dbReference>
<accession>A0ABQ7C0Z7</accession>
<protein>
    <submittedName>
        <fullName evidence="3">Uncharacterized protein</fullName>
    </submittedName>
</protein>
<name>A0ABQ7C0Z7_BRACR</name>
<keyword evidence="2" id="KW-0812">Transmembrane</keyword>
<keyword evidence="2" id="KW-0472">Membrane</keyword>